<keyword evidence="3" id="KW-0645">Protease</keyword>
<protein>
    <recommendedName>
        <fullName evidence="3">Carboxypeptidase</fullName>
        <ecNumber evidence="3">3.4.16.-</ecNumber>
    </recommendedName>
</protein>
<dbReference type="InterPro" id="IPR033124">
    <property type="entry name" value="Ser_caboxypep_his_AS"/>
</dbReference>
<reference evidence="4" key="1">
    <citation type="submission" date="2021-01" db="EMBL/GenBank/DDBJ databases">
        <title>Adiantum capillus-veneris genome.</title>
        <authorList>
            <person name="Fang Y."/>
            <person name="Liao Q."/>
        </authorList>
    </citation>
    <scope>NUCLEOTIDE SEQUENCE</scope>
    <source>
        <strain evidence="4">H3</strain>
        <tissue evidence="4">Leaf</tissue>
    </source>
</reference>
<dbReference type="PROSITE" id="PS00560">
    <property type="entry name" value="CARBOXYPEPT_SER_HIS"/>
    <property type="match status" value="1"/>
</dbReference>
<feature type="chain" id="PRO_5039741589" description="Carboxypeptidase" evidence="3">
    <location>
        <begin position="19"/>
        <end position="454"/>
    </location>
</feature>
<dbReference type="GO" id="GO:0004185">
    <property type="term" value="F:serine-type carboxypeptidase activity"/>
    <property type="evidence" value="ECO:0007669"/>
    <property type="project" value="UniProtKB-UniRule"/>
</dbReference>
<proteinExistence type="inferred from homology"/>
<feature type="signal peptide" evidence="3">
    <location>
        <begin position="1"/>
        <end position="18"/>
    </location>
</feature>
<dbReference type="PANTHER" id="PTHR11802">
    <property type="entry name" value="SERINE PROTEASE FAMILY S10 SERINE CARBOXYPEPTIDASE"/>
    <property type="match status" value="1"/>
</dbReference>
<dbReference type="InterPro" id="IPR029058">
    <property type="entry name" value="AB_hydrolase_fold"/>
</dbReference>
<keyword evidence="3" id="KW-0121">Carboxypeptidase</keyword>
<dbReference type="Pfam" id="PF00450">
    <property type="entry name" value="Peptidase_S10"/>
    <property type="match status" value="1"/>
</dbReference>
<dbReference type="InterPro" id="IPR018202">
    <property type="entry name" value="Ser_caboxypep_ser_AS"/>
</dbReference>
<evidence type="ECO:0000313" key="5">
    <source>
        <dbReference type="Proteomes" id="UP000886520"/>
    </source>
</evidence>
<comment type="similarity">
    <text evidence="1 3">Belongs to the peptidase S10 family.</text>
</comment>
<dbReference type="GO" id="GO:0006508">
    <property type="term" value="P:proteolysis"/>
    <property type="evidence" value="ECO:0007669"/>
    <property type="project" value="UniProtKB-KW"/>
</dbReference>
<comment type="caution">
    <text evidence="4">The sequence shown here is derived from an EMBL/GenBank/DDBJ whole genome shotgun (WGS) entry which is preliminary data.</text>
</comment>
<evidence type="ECO:0000256" key="1">
    <source>
        <dbReference type="ARBA" id="ARBA00009431"/>
    </source>
</evidence>
<keyword evidence="3" id="KW-0732">Signal</keyword>
<dbReference type="InterPro" id="IPR001563">
    <property type="entry name" value="Peptidase_S10"/>
</dbReference>
<organism evidence="4 5">
    <name type="scientific">Adiantum capillus-veneris</name>
    <name type="common">Maidenhair fern</name>
    <dbReference type="NCBI Taxonomy" id="13818"/>
    <lineage>
        <taxon>Eukaryota</taxon>
        <taxon>Viridiplantae</taxon>
        <taxon>Streptophyta</taxon>
        <taxon>Embryophyta</taxon>
        <taxon>Tracheophyta</taxon>
        <taxon>Polypodiopsida</taxon>
        <taxon>Polypodiidae</taxon>
        <taxon>Polypodiales</taxon>
        <taxon>Pteridineae</taxon>
        <taxon>Pteridaceae</taxon>
        <taxon>Vittarioideae</taxon>
        <taxon>Adiantum</taxon>
    </lineage>
</organism>
<evidence type="ECO:0000313" key="4">
    <source>
        <dbReference type="EMBL" id="KAI5073745.1"/>
    </source>
</evidence>
<keyword evidence="5" id="KW-1185">Reference proteome</keyword>
<keyword evidence="3" id="KW-0378">Hydrolase</keyword>
<gene>
    <name evidence="4" type="ORF">GOP47_0011758</name>
</gene>
<accession>A0A9D4UTX4</accession>
<keyword evidence="2" id="KW-0325">Glycoprotein</keyword>
<dbReference type="OrthoDB" id="443318at2759"/>
<dbReference type="EMBL" id="JABFUD020000011">
    <property type="protein sequence ID" value="KAI5073745.1"/>
    <property type="molecule type" value="Genomic_DNA"/>
</dbReference>
<dbReference type="PANTHER" id="PTHR11802:SF454">
    <property type="entry name" value="SERINE CARBOXYPEPTIDASE-LIKE 50"/>
    <property type="match status" value="1"/>
</dbReference>
<sequence>MGTEFLWLSLVAISSCAAASGCIHSLEEAAPTATGYLPINQTSGSSMFFAYYEAMQNSTSVATSADFDVSHEDDPTPILLWLQGGPGCSGMIGNFFELGPWRVGEDQCLHRNPAPWNRIFGLLFLDNPVGSGFSIAPLIEDIPTNQAGIARDVYTALQGFYDLFPAFRKRPFYVTGESYAGKYVPSVATYILQKQEQGGWLRLDGVAIGNGLTHPIVQIQDHGPTAYHMGVIDENQRETVDAIAMKVVALIEEENWLDAYHSRVELLDFLTNVTDLATLYDVTKTVGYYLTANGTDYLMAFLNKKEVQTSLLKVEPRLWEECNSTVRERMAADVPKSTMLLVELLLNQSVPVLLYQGQFDLRDGVTSSEAWIRLLNWDGRKSFHAAERKVWKESDITAGYVRSFGSLTHVVISNAGHLVPADQAYNSQRMIEGWITDNGELRAQNSFKFYNTIN</sequence>
<dbReference type="PRINTS" id="PR00724">
    <property type="entry name" value="CRBOXYPTASEC"/>
</dbReference>
<dbReference type="Gene3D" id="3.40.50.1820">
    <property type="entry name" value="alpha/beta hydrolase"/>
    <property type="match status" value="1"/>
</dbReference>
<evidence type="ECO:0000256" key="3">
    <source>
        <dbReference type="RuleBase" id="RU361156"/>
    </source>
</evidence>
<name>A0A9D4UTX4_ADICA</name>
<dbReference type="AlphaFoldDB" id="A0A9D4UTX4"/>
<dbReference type="SUPFAM" id="SSF53474">
    <property type="entry name" value="alpha/beta-Hydrolases"/>
    <property type="match status" value="1"/>
</dbReference>
<dbReference type="PROSITE" id="PS00131">
    <property type="entry name" value="CARBOXYPEPT_SER_SER"/>
    <property type="match status" value="1"/>
</dbReference>
<evidence type="ECO:0000256" key="2">
    <source>
        <dbReference type="ARBA" id="ARBA00023180"/>
    </source>
</evidence>
<dbReference type="Proteomes" id="UP000886520">
    <property type="component" value="Chromosome 11"/>
</dbReference>
<dbReference type="EC" id="3.4.16.-" evidence="3"/>